<dbReference type="RefSeq" id="WP_171701759.1">
    <property type="nucleotide sequence ID" value="NZ_JABFHI010000002.1"/>
</dbReference>
<sequence>MAVYGGIQARELDYWLNALINAAYDRRYPLANVHGSQPRARTARQDLLDMANGYHTNRQGSEATAIALGRWCQTYLTEEEWYQLTGARLSGNDTPADWLVRHHAG</sequence>
<protein>
    <submittedName>
        <fullName evidence="1">Uncharacterized protein</fullName>
    </submittedName>
</protein>
<organism evidence="1 2">
    <name type="scientific">Vreelandella azerica</name>
    <dbReference type="NCBI Taxonomy" id="2732867"/>
    <lineage>
        <taxon>Bacteria</taxon>
        <taxon>Pseudomonadati</taxon>
        <taxon>Pseudomonadota</taxon>
        <taxon>Gammaproteobacteria</taxon>
        <taxon>Oceanospirillales</taxon>
        <taxon>Halomonadaceae</taxon>
        <taxon>Vreelandella</taxon>
    </lineage>
</organism>
<reference evidence="1 2" key="2">
    <citation type="submission" date="2020-06" db="EMBL/GenBank/DDBJ databases">
        <title>Halomonas songnenensis sp. nov., a moderately halophilic bacterium isolated from saline and alkaline soils.</title>
        <authorList>
            <person name="Jiang J."/>
            <person name="Pan Y."/>
        </authorList>
    </citation>
    <scope>NUCLEOTIDE SEQUENCE [LARGE SCALE GENOMIC DNA]</scope>
    <source>
        <strain evidence="1 2">TBZ9</strain>
    </source>
</reference>
<evidence type="ECO:0000313" key="1">
    <source>
        <dbReference type="EMBL" id="NOG31289.1"/>
    </source>
</evidence>
<dbReference type="EMBL" id="JABFHI010000002">
    <property type="protein sequence ID" value="NOG31289.1"/>
    <property type="molecule type" value="Genomic_DNA"/>
</dbReference>
<proteinExistence type="predicted"/>
<reference evidence="1 2" key="1">
    <citation type="submission" date="2020-05" db="EMBL/GenBank/DDBJ databases">
        <authorList>
            <person name="Ruan W."/>
            <person name="Jeon C.O."/>
            <person name="Chun B.H."/>
        </authorList>
    </citation>
    <scope>NUCLEOTIDE SEQUENCE [LARGE SCALE GENOMIC DNA]</scope>
    <source>
        <strain evidence="1 2">TBZ9</strain>
    </source>
</reference>
<dbReference type="AlphaFoldDB" id="A0A7Y3XAF3"/>
<comment type="caution">
    <text evidence="1">The sequence shown here is derived from an EMBL/GenBank/DDBJ whole genome shotgun (WGS) entry which is preliminary data.</text>
</comment>
<evidence type="ECO:0000313" key="2">
    <source>
        <dbReference type="Proteomes" id="UP000588806"/>
    </source>
</evidence>
<dbReference type="Proteomes" id="UP000588806">
    <property type="component" value="Unassembled WGS sequence"/>
</dbReference>
<accession>A0A7Y3XAF3</accession>
<keyword evidence="2" id="KW-1185">Reference proteome</keyword>
<name>A0A7Y3XAF3_9GAMM</name>
<gene>
    <name evidence="1" type="ORF">HLB35_05030</name>
</gene>